<evidence type="ECO:0000313" key="8">
    <source>
        <dbReference type="EMBL" id="RLE06945.1"/>
    </source>
</evidence>
<dbReference type="InterPro" id="IPR007080">
    <property type="entry name" value="RNA_pol_Rpb1_1"/>
</dbReference>
<dbReference type="Pfam" id="PF04997">
    <property type="entry name" value="RNA_pol_Rpb1_1"/>
    <property type="match status" value="1"/>
</dbReference>
<comment type="function">
    <text evidence="6">DNA-dependent RNA polymerase catalyzes the transcription of DNA into RNA using the four ribonucleoside triphosphates as substrates.</text>
</comment>
<keyword evidence="4 6" id="KW-0804">Transcription</keyword>
<dbReference type="GO" id="GO:0000428">
    <property type="term" value="C:DNA-directed RNA polymerase complex"/>
    <property type="evidence" value="ECO:0007669"/>
    <property type="project" value="UniProtKB-KW"/>
</dbReference>
<evidence type="ECO:0000313" key="9">
    <source>
        <dbReference type="Proteomes" id="UP000277457"/>
    </source>
</evidence>
<dbReference type="EMBL" id="QMPY01000134">
    <property type="protein sequence ID" value="RLE06945.1"/>
    <property type="molecule type" value="Genomic_DNA"/>
</dbReference>
<dbReference type="Gene3D" id="4.10.860.120">
    <property type="entry name" value="RNA polymerase II, clamp domain"/>
    <property type="match status" value="1"/>
</dbReference>
<dbReference type="EC" id="2.7.7.6" evidence="6"/>
<dbReference type="SUPFAM" id="SSF64484">
    <property type="entry name" value="beta and beta-prime subunits of DNA dependent RNA-polymerase"/>
    <property type="match status" value="1"/>
</dbReference>
<dbReference type="GO" id="GO:0003899">
    <property type="term" value="F:DNA-directed RNA polymerase activity"/>
    <property type="evidence" value="ECO:0007669"/>
    <property type="project" value="UniProtKB-EC"/>
</dbReference>
<organism evidence="8 9">
    <name type="scientific">Aerophobetes bacterium</name>
    <dbReference type="NCBI Taxonomy" id="2030807"/>
    <lineage>
        <taxon>Bacteria</taxon>
        <taxon>Candidatus Aerophobota</taxon>
    </lineage>
</organism>
<dbReference type="AlphaFoldDB" id="A0A662D192"/>
<keyword evidence="1 6" id="KW-0240">DNA-directed RNA polymerase</keyword>
<dbReference type="InterPro" id="IPR006592">
    <property type="entry name" value="RNA_pol_N"/>
</dbReference>
<dbReference type="Proteomes" id="UP000277457">
    <property type="component" value="Unassembled WGS sequence"/>
</dbReference>
<reference evidence="8 9" key="1">
    <citation type="submission" date="2018-06" db="EMBL/GenBank/DDBJ databases">
        <title>Extensive metabolic versatility and redundancy in microbially diverse, dynamic hydrothermal sediments.</title>
        <authorList>
            <person name="Dombrowski N."/>
            <person name="Teske A."/>
            <person name="Baker B.J."/>
        </authorList>
    </citation>
    <scope>NUCLEOTIDE SEQUENCE [LARGE SCALE GENOMIC DNA]</scope>
    <source>
        <strain evidence="8">B7_G13</strain>
    </source>
</reference>
<evidence type="ECO:0000256" key="4">
    <source>
        <dbReference type="ARBA" id="ARBA00023163"/>
    </source>
</evidence>
<evidence type="ECO:0000259" key="7">
    <source>
        <dbReference type="SMART" id="SM00663"/>
    </source>
</evidence>
<dbReference type="InterPro" id="IPR045867">
    <property type="entry name" value="DNA-dir_RpoC_beta_prime"/>
</dbReference>
<evidence type="ECO:0000256" key="6">
    <source>
        <dbReference type="RuleBase" id="RU004279"/>
    </source>
</evidence>
<gene>
    <name evidence="8" type="ORF">DRZ78_03825</name>
</gene>
<dbReference type="GO" id="GO:0003677">
    <property type="term" value="F:DNA binding"/>
    <property type="evidence" value="ECO:0007669"/>
    <property type="project" value="InterPro"/>
</dbReference>
<proteinExistence type="inferred from homology"/>
<evidence type="ECO:0000256" key="2">
    <source>
        <dbReference type="ARBA" id="ARBA00022679"/>
    </source>
</evidence>
<comment type="catalytic activity">
    <reaction evidence="5 6">
        <text>RNA(n) + a ribonucleoside 5'-triphosphate = RNA(n+1) + diphosphate</text>
        <dbReference type="Rhea" id="RHEA:21248"/>
        <dbReference type="Rhea" id="RHEA-COMP:14527"/>
        <dbReference type="Rhea" id="RHEA-COMP:17342"/>
        <dbReference type="ChEBI" id="CHEBI:33019"/>
        <dbReference type="ChEBI" id="CHEBI:61557"/>
        <dbReference type="ChEBI" id="CHEBI:140395"/>
        <dbReference type="EC" id="2.7.7.6"/>
    </reaction>
</comment>
<evidence type="ECO:0000256" key="5">
    <source>
        <dbReference type="ARBA" id="ARBA00048552"/>
    </source>
</evidence>
<protein>
    <recommendedName>
        <fullName evidence="6">DNA-directed RNA polymerase subunit</fullName>
        <ecNumber evidence="6">2.7.7.6</ecNumber>
    </recommendedName>
</protein>
<sequence>MWKTNDITKIKVRLASPEEIKSWSYGEVKKTDTINYRTFRPERGGLFCEQIFGPTKSYECYCGKYRKMKYKGVVCERCGVEVTSSRVRRERMGHIELAAPVAHIWYTKKYLPLLLNLKRSEVEEVIYFISYLVTDPGETSLKKLQILSEEEYQEYKNSYGEGAFQAEMGAEAILKVLKEMKLEKLKEELEEKLLQERTKGKRIKLIKRLEIVENFLRSGNRPEWMILKVIPVIPPDFRPMVQLESGIFANSDLNDLYRRIINRNNRLKYLLEIDAPQIIIRNEKKMLQQSVDALFENEKLPQPILGAGGRPLKSLSEILRGKEGRFRQNL</sequence>
<comment type="caution">
    <text evidence="8">The sequence shown here is derived from an EMBL/GenBank/DDBJ whole genome shotgun (WGS) entry which is preliminary data.</text>
</comment>
<keyword evidence="2 6" id="KW-0808">Transferase</keyword>
<dbReference type="GO" id="GO:0006351">
    <property type="term" value="P:DNA-templated transcription"/>
    <property type="evidence" value="ECO:0007669"/>
    <property type="project" value="InterPro"/>
</dbReference>
<evidence type="ECO:0000256" key="3">
    <source>
        <dbReference type="ARBA" id="ARBA00022695"/>
    </source>
</evidence>
<dbReference type="PANTHER" id="PTHR19376:SF54">
    <property type="entry name" value="DNA-DIRECTED RNA POLYMERASE SUBUNIT BETA"/>
    <property type="match status" value="1"/>
</dbReference>
<feature type="non-terminal residue" evidence="8">
    <location>
        <position position="330"/>
    </location>
</feature>
<dbReference type="SMART" id="SM00663">
    <property type="entry name" value="RPOLA_N"/>
    <property type="match status" value="1"/>
</dbReference>
<keyword evidence="3 6" id="KW-0548">Nucleotidyltransferase</keyword>
<name>A0A662D192_UNCAE</name>
<evidence type="ECO:0000256" key="1">
    <source>
        <dbReference type="ARBA" id="ARBA00022478"/>
    </source>
</evidence>
<dbReference type="InterPro" id="IPR044893">
    <property type="entry name" value="RNA_pol_Rpb1_clamp_domain"/>
</dbReference>
<feature type="domain" description="RNA polymerase N-terminal" evidence="7">
    <location>
        <begin position="223"/>
        <end position="330"/>
    </location>
</feature>
<comment type="similarity">
    <text evidence="6">Belongs to the RNA polymerase beta' chain family.</text>
</comment>
<dbReference type="PANTHER" id="PTHR19376">
    <property type="entry name" value="DNA-DIRECTED RNA POLYMERASE"/>
    <property type="match status" value="1"/>
</dbReference>
<accession>A0A662D192</accession>